<dbReference type="PANTHER" id="PTHR33420:SF26">
    <property type="entry name" value="FIMBRIAL SUBUNIT"/>
    <property type="match status" value="1"/>
</dbReference>
<protein>
    <submittedName>
        <fullName evidence="2">Fimbria A protein</fullName>
    </submittedName>
</protein>
<accession>A0A4V6KV79</accession>
<organism evidence="2">
    <name type="scientific">Serratia fonticola</name>
    <dbReference type="NCBI Taxonomy" id="47917"/>
    <lineage>
        <taxon>Bacteria</taxon>
        <taxon>Pseudomonadati</taxon>
        <taxon>Pseudomonadota</taxon>
        <taxon>Gammaproteobacteria</taxon>
        <taxon>Enterobacterales</taxon>
        <taxon>Yersiniaceae</taxon>
        <taxon>Serratia</taxon>
    </lineage>
</organism>
<evidence type="ECO:0000259" key="1">
    <source>
        <dbReference type="Pfam" id="PF00419"/>
    </source>
</evidence>
<dbReference type="EMBL" id="CABEEZ010000125">
    <property type="protein sequence ID" value="VTR51598.1"/>
    <property type="molecule type" value="Genomic_DNA"/>
</dbReference>
<dbReference type="GO" id="GO:0043709">
    <property type="term" value="P:cell adhesion involved in single-species biofilm formation"/>
    <property type="evidence" value="ECO:0007669"/>
    <property type="project" value="TreeGrafter"/>
</dbReference>
<dbReference type="Pfam" id="PF00419">
    <property type="entry name" value="Fimbrial"/>
    <property type="match status" value="1"/>
</dbReference>
<dbReference type="InterPro" id="IPR008966">
    <property type="entry name" value="Adhesion_dom_sf"/>
</dbReference>
<dbReference type="SUPFAM" id="SSF49401">
    <property type="entry name" value="Bacterial adhesins"/>
    <property type="match status" value="1"/>
</dbReference>
<sequence length="188" mass="19756">MERKTGHYFGRAMRGGGLAPLLAALMTSPAGGRRGRTTFHLYGALVAEPCVIAPGDDDIRLDFGTIIDKYLYLNTRTLGQAFEIPLAECDLSLGNTVTITFKGTENAALPGLLAIDGGGGATGIAIGLETMQARPLPLNKASSKMVLQPGGNVIALKAYVQGEPQAITNKTIGRGPFTATATFNLEYE</sequence>
<dbReference type="PANTHER" id="PTHR33420">
    <property type="entry name" value="FIMBRIAL SUBUNIT ELFA-RELATED"/>
    <property type="match status" value="1"/>
</dbReference>
<dbReference type="Gene3D" id="2.60.40.1090">
    <property type="entry name" value="Fimbrial-type adhesion domain"/>
    <property type="match status" value="1"/>
</dbReference>
<dbReference type="AlphaFoldDB" id="A0A4V6KV79"/>
<dbReference type="InterPro" id="IPR050263">
    <property type="entry name" value="Bact_Fimbrial_Adh_Pro"/>
</dbReference>
<gene>
    <name evidence="2" type="primary">smfA_9</name>
    <name evidence="2" type="ORF">NCTC12965_06190</name>
</gene>
<dbReference type="InterPro" id="IPR036937">
    <property type="entry name" value="Adhesion_dom_fimbrial_sf"/>
</dbReference>
<dbReference type="GO" id="GO:0009289">
    <property type="term" value="C:pilus"/>
    <property type="evidence" value="ECO:0007669"/>
    <property type="project" value="InterPro"/>
</dbReference>
<dbReference type="InterPro" id="IPR000259">
    <property type="entry name" value="Adhesion_dom_fimbrial"/>
</dbReference>
<proteinExistence type="predicted"/>
<reference evidence="2" key="1">
    <citation type="submission" date="2019-05" db="EMBL/GenBank/DDBJ databases">
        <authorList>
            <consortium name="Pathogen Informatics"/>
        </authorList>
    </citation>
    <scope>NUCLEOTIDE SEQUENCE [LARGE SCALE GENOMIC DNA]</scope>
    <source>
        <strain evidence="2">NCTC12965</strain>
    </source>
</reference>
<name>A0A4V6KV79_SERFO</name>
<evidence type="ECO:0000313" key="2">
    <source>
        <dbReference type="EMBL" id="VTR51598.1"/>
    </source>
</evidence>
<feature type="domain" description="Fimbrial-type adhesion" evidence="1">
    <location>
        <begin position="40"/>
        <end position="187"/>
    </location>
</feature>